<reference evidence="1" key="1">
    <citation type="submission" date="2014-11" db="EMBL/GenBank/DDBJ databases">
        <authorList>
            <person name="Amaro Gonzalez C."/>
        </authorList>
    </citation>
    <scope>NUCLEOTIDE SEQUENCE</scope>
</reference>
<dbReference type="AlphaFoldDB" id="A0A0E9SB20"/>
<reference evidence="1" key="2">
    <citation type="journal article" date="2015" name="Fish Shellfish Immunol.">
        <title>Early steps in the European eel (Anguilla anguilla)-Vibrio vulnificus interaction in the gills: Role of the RtxA13 toxin.</title>
        <authorList>
            <person name="Callol A."/>
            <person name="Pajuelo D."/>
            <person name="Ebbesson L."/>
            <person name="Teles M."/>
            <person name="MacKenzie S."/>
            <person name="Amaro C."/>
        </authorList>
    </citation>
    <scope>NUCLEOTIDE SEQUENCE</scope>
</reference>
<protein>
    <submittedName>
        <fullName evidence="1">Uncharacterized protein</fullName>
    </submittedName>
</protein>
<sequence>MKLLTSCELWGFGSDVSCSLCVRVRVRVRVLVHGCACARVCFE</sequence>
<name>A0A0E9SB20_ANGAN</name>
<evidence type="ECO:0000313" key="1">
    <source>
        <dbReference type="EMBL" id="JAH38604.1"/>
    </source>
</evidence>
<organism evidence="1">
    <name type="scientific">Anguilla anguilla</name>
    <name type="common">European freshwater eel</name>
    <name type="synonym">Muraena anguilla</name>
    <dbReference type="NCBI Taxonomy" id="7936"/>
    <lineage>
        <taxon>Eukaryota</taxon>
        <taxon>Metazoa</taxon>
        <taxon>Chordata</taxon>
        <taxon>Craniata</taxon>
        <taxon>Vertebrata</taxon>
        <taxon>Euteleostomi</taxon>
        <taxon>Actinopterygii</taxon>
        <taxon>Neopterygii</taxon>
        <taxon>Teleostei</taxon>
        <taxon>Anguilliformes</taxon>
        <taxon>Anguillidae</taxon>
        <taxon>Anguilla</taxon>
    </lineage>
</organism>
<accession>A0A0E9SB20</accession>
<dbReference type="EMBL" id="GBXM01069973">
    <property type="protein sequence ID" value="JAH38604.1"/>
    <property type="molecule type" value="Transcribed_RNA"/>
</dbReference>
<proteinExistence type="predicted"/>